<comment type="caution">
    <text evidence="1">The sequence shown here is derived from an EMBL/GenBank/DDBJ whole genome shotgun (WGS) entry which is preliminary data.</text>
</comment>
<gene>
    <name evidence="1" type="ORF">B0H16DRAFT_1878735</name>
</gene>
<accession>A0AAD7K6H4</accession>
<proteinExistence type="predicted"/>
<reference evidence="1" key="1">
    <citation type="submission" date="2023-03" db="EMBL/GenBank/DDBJ databases">
        <title>Massive genome expansion in bonnet fungi (Mycena s.s.) driven by repeated elements and novel gene families across ecological guilds.</title>
        <authorList>
            <consortium name="Lawrence Berkeley National Laboratory"/>
            <person name="Harder C.B."/>
            <person name="Miyauchi S."/>
            <person name="Viragh M."/>
            <person name="Kuo A."/>
            <person name="Thoen E."/>
            <person name="Andreopoulos B."/>
            <person name="Lu D."/>
            <person name="Skrede I."/>
            <person name="Drula E."/>
            <person name="Henrissat B."/>
            <person name="Morin E."/>
            <person name="Kohler A."/>
            <person name="Barry K."/>
            <person name="LaButti K."/>
            <person name="Morin E."/>
            <person name="Salamov A."/>
            <person name="Lipzen A."/>
            <person name="Mereny Z."/>
            <person name="Hegedus B."/>
            <person name="Baldrian P."/>
            <person name="Stursova M."/>
            <person name="Weitz H."/>
            <person name="Taylor A."/>
            <person name="Grigoriev I.V."/>
            <person name="Nagy L.G."/>
            <person name="Martin F."/>
            <person name="Kauserud H."/>
        </authorList>
    </citation>
    <scope>NUCLEOTIDE SEQUENCE</scope>
    <source>
        <strain evidence="1">CBHHK182m</strain>
    </source>
</reference>
<name>A0AAD7K6H4_9AGAR</name>
<keyword evidence="2" id="KW-1185">Reference proteome</keyword>
<dbReference type="Proteomes" id="UP001215598">
    <property type="component" value="Unassembled WGS sequence"/>
</dbReference>
<organism evidence="1 2">
    <name type="scientific">Mycena metata</name>
    <dbReference type="NCBI Taxonomy" id="1033252"/>
    <lineage>
        <taxon>Eukaryota</taxon>
        <taxon>Fungi</taxon>
        <taxon>Dikarya</taxon>
        <taxon>Basidiomycota</taxon>
        <taxon>Agaricomycotina</taxon>
        <taxon>Agaricomycetes</taxon>
        <taxon>Agaricomycetidae</taxon>
        <taxon>Agaricales</taxon>
        <taxon>Marasmiineae</taxon>
        <taxon>Mycenaceae</taxon>
        <taxon>Mycena</taxon>
    </lineage>
</organism>
<evidence type="ECO:0000313" key="2">
    <source>
        <dbReference type="Proteomes" id="UP001215598"/>
    </source>
</evidence>
<dbReference type="EMBL" id="JARKIB010000006">
    <property type="protein sequence ID" value="KAJ7779168.1"/>
    <property type="molecule type" value="Genomic_DNA"/>
</dbReference>
<dbReference type="AlphaFoldDB" id="A0AAD7K6H4"/>
<protein>
    <submittedName>
        <fullName evidence="1">Uncharacterized protein</fullName>
    </submittedName>
</protein>
<evidence type="ECO:0000313" key="1">
    <source>
        <dbReference type="EMBL" id="KAJ7779168.1"/>
    </source>
</evidence>
<sequence>MSGSGDTLPPELERYIFELAARLYPATAPTLLRVAQRVRLWIEPIIYETLTIVLETQRNAHAAILQPFRSKPAAFFKKNVRNLLLAVRLDKKNEQFDLILSSCSGVVNLALLGGPTCRSLLCFLAGMKLQRLAACLQDLFFTSPIDFSLPCFATITHLDLLHSTDSSKLTAEDFAALPALTHLHLYMCPALMNAVLLRCSGLEVLVHTQFPGVPRKEPQRRQVRDPRVVFLGAYTHDLWTDWKTRIQGKLDLWAHADRFVRRRNGLIDDETELWLNLEKETS</sequence>